<dbReference type="OrthoDB" id="390105at2"/>
<dbReference type="SUPFAM" id="SSF158221">
    <property type="entry name" value="YnzC-like"/>
    <property type="match status" value="1"/>
</dbReference>
<dbReference type="Proteomes" id="UP000076796">
    <property type="component" value="Unassembled WGS sequence"/>
</dbReference>
<name>A0A163JEE1_9BACL</name>
<dbReference type="RefSeq" id="WP_063478373.1">
    <property type="nucleotide sequence ID" value="NZ_CP147845.1"/>
</dbReference>
<feature type="compositionally biased region" description="Basic and acidic residues" evidence="3">
    <location>
        <begin position="61"/>
        <end position="75"/>
    </location>
</feature>
<sequence length="75" mass="8553">MIQSLIRINQLAQKQREGTLTSAEKDEQQVLRQEYLLEIRGQVLSTFSGLSIVDPAGNDVTPEKLRDKQKQLKDN</sequence>
<dbReference type="HAMAP" id="MF_01103">
    <property type="entry name" value="UPF0291"/>
    <property type="match status" value="1"/>
</dbReference>
<proteinExistence type="inferred from homology"/>
<evidence type="ECO:0000256" key="1">
    <source>
        <dbReference type="ARBA" id="ARBA00022490"/>
    </source>
</evidence>
<dbReference type="GO" id="GO:0005737">
    <property type="term" value="C:cytoplasm"/>
    <property type="evidence" value="ECO:0007669"/>
    <property type="project" value="UniProtKB-SubCell"/>
</dbReference>
<dbReference type="InterPro" id="IPR009242">
    <property type="entry name" value="DUF896"/>
</dbReference>
<keyword evidence="1 2" id="KW-0963">Cytoplasm</keyword>
<comment type="similarity">
    <text evidence="2">Belongs to the UPF0291 family.</text>
</comment>
<dbReference type="Pfam" id="PF05979">
    <property type="entry name" value="DUF896"/>
    <property type="match status" value="1"/>
</dbReference>
<comment type="caution">
    <text evidence="4">The sequence shown here is derived from an EMBL/GenBank/DDBJ whole genome shotgun (WGS) entry which is preliminary data.</text>
</comment>
<organism evidence="4 5">
    <name type="scientific">Paenibacillus glucanolyticus</name>
    <dbReference type="NCBI Taxonomy" id="59843"/>
    <lineage>
        <taxon>Bacteria</taxon>
        <taxon>Bacillati</taxon>
        <taxon>Bacillota</taxon>
        <taxon>Bacilli</taxon>
        <taxon>Bacillales</taxon>
        <taxon>Paenibacillaceae</taxon>
        <taxon>Paenibacillus</taxon>
    </lineage>
</organism>
<evidence type="ECO:0000313" key="4">
    <source>
        <dbReference type="EMBL" id="KZS46539.1"/>
    </source>
</evidence>
<evidence type="ECO:0000256" key="3">
    <source>
        <dbReference type="SAM" id="MobiDB-lite"/>
    </source>
</evidence>
<dbReference type="AlphaFoldDB" id="A0A163JEE1"/>
<dbReference type="GeneID" id="97558139"/>
<keyword evidence="5" id="KW-1185">Reference proteome</keyword>
<dbReference type="Gene3D" id="1.10.287.540">
    <property type="entry name" value="Helix hairpin bin"/>
    <property type="match status" value="1"/>
</dbReference>
<dbReference type="STRING" id="59843.A3958_11250"/>
<accession>A0A163JEE1</accession>
<dbReference type="PANTHER" id="PTHR37300">
    <property type="entry name" value="UPF0291 PROTEIN CBO2609/CLC_2481"/>
    <property type="match status" value="1"/>
</dbReference>
<reference evidence="4" key="1">
    <citation type="journal article" date="2016" name="Genome Announc.">
        <title>Draft genomes of two strains of Paenibacillus glucanolyticus with capability to degrade lignocellulose.</title>
        <authorList>
            <person name="Mathews S.L."/>
            <person name="Pawlak J."/>
            <person name="Grunden A.M."/>
        </authorList>
    </citation>
    <scope>NUCLEOTIDE SEQUENCE [LARGE SCALE GENOMIC DNA]</scope>
    <source>
        <strain evidence="4">SLM1</strain>
    </source>
</reference>
<dbReference type="EMBL" id="LWMH01000001">
    <property type="protein sequence ID" value="KZS46539.1"/>
    <property type="molecule type" value="Genomic_DNA"/>
</dbReference>
<dbReference type="PANTHER" id="PTHR37300:SF2">
    <property type="entry name" value="UPF0291 PROTEIN BC_1827"/>
    <property type="match status" value="1"/>
</dbReference>
<protein>
    <recommendedName>
        <fullName evidence="2">UPF0291 protein AWU65_11730</fullName>
    </recommendedName>
</protein>
<evidence type="ECO:0000256" key="2">
    <source>
        <dbReference type="HAMAP-Rule" id="MF_01103"/>
    </source>
</evidence>
<feature type="region of interest" description="Disordered" evidence="3">
    <location>
        <begin position="55"/>
        <end position="75"/>
    </location>
</feature>
<comment type="subcellular location">
    <subcellularLocation>
        <location evidence="2">Cytoplasm</location>
    </subcellularLocation>
</comment>
<gene>
    <name evidence="4" type="ORF">AWU65_11730</name>
</gene>
<evidence type="ECO:0000313" key="5">
    <source>
        <dbReference type="Proteomes" id="UP000076796"/>
    </source>
</evidence>